<name>A0A4Y4F711_9GAMM</name>
<keyword evidence="2" id="KW-1185">Reference proteome</keyword>
<dbReference type="AlphaFoldDB" id="A0A4Y4F711"/>
<dbReference type="Proteomes" id="UP000319812">
    <property type="component" value="Unassembled WGS sequence"/>
</dbReference>
<evidence type="ECO:0000313" key="1">
    <source>
        <dbReference type="EMBL" id="GED23634.1"/>
    </source>
</evidence>
<dbReference type="PROSITE" id="PS51257">
    <property type="entry name" value="PROKAR_LIPOPROTEIN"/>
    <property type="match status" value="1"/>
</dbReference>
<protein>
    <recommendedName>
        <fullName evidence="3">Lipoprotein</fullName>
    </recommendedName>
</protein>
<sequence>MTGGYGKVLGVIGCLMLAGCQTTPNRMPEAEPLPAAACQWPVTEQTGLVQVVGALERRGFLVRDTDTALGVVSAERARRVLYHNAVSPRPRLGGFLFGGSGGHVSSGIGLGVGFGGGPGYDEATRLERVSVQVGKQQVTVSRDIQLFDWRGQQVESRTASDPRFCQTLRDTLVGEGSSS</sequence>
<organism evidence="1 2">
    <name type="scientific">Halomonas halmophila</name>
    <dbReference type="NCBI Taxonomy" id="252"/>
    <lineage>
        <taxon>Bacteria</taxon>
        <taxon>Pseudomonadati</taxon>
        <taxon>Pseudomonadota</taxon>
        <taxon>Gammaproteobacteria</taxon>
        <taxon>Oceanospirillales</taxon>
        <taxon>Halomonadaceae</taxon>
        <taxon>Halomonas</taxon>
    </lineage>
</organism>
<evidence type="ECO:0008006" key="3">
    <source>
        <dbReference type="Google" id="ProtNLM"/>
    </source>
</evidence>
<dbReference type="EMBL" id="BJOC01000041">
    <property type="protein sequence ID" value="GED23634.1"/>
    <property type="molecule type" value="Genomic_DNA"/>
</dbReference>
<dbReference type="RefSeq" id="WP_141321495.1">
    <property type="nucleotide sequence ID" value="NZ_BJOC01000041.1"/>
</dbReference>
<dbReference type="OrthoDB" id="6182822at2"/>
<proteinExistence type="predicted"/>
<gene>
    <name evidence="1" type="ORF">HHA01_26110</name>
</gene>
<evidence type="ECO:0000313" key="2">
    <source>
        <dbReference type="Proteomes" id="UP000319812"/>
    </source>
</evidence>
<comment type="caution">
    <text evidence="1">The sequence shown here is derived from an EMBL/GenBank/DDBJ whole genome shotgun (WGS) entry which is preliminary data.</text>
</comment>
<accession>A0A4Y4F711</accession>
<reference evidence="1 2" key="1">
    <citation type="submission" date="2019-06" db="EMBL/GenBank/DDBJ databases">
        <title>Whole genome shotgun sequence of Halomonas halmophila NBRC 15537.</title>
        <authorList>
            <person name="Hosoyama A."/>
            <person name="Uohara A."/>
            <person name="Ohji S."/>
            <person name="Ichikawa N."/>
        </authorList>
    </citation>
    <scope>NUCLEOTIDE SEQUENCE [LARGE SCALE GENOMIC DNA]</scope>
    <source>
        <strain evidence="1 2">NBRC 15537</strain>
    </source>
</reference>